<keyword evidence="1" id="KW-0812">Transmembrane</keyword>
<feature type="transmembrane region" description="Helical" evidence="1">
    <location>
        <begin position="41"/>
        <end position="74"/>
    </location>
</feature>
<keyword evidence="1" id="KW-1133">Transmembrane helix</keyword>
<keyword evidence="3" id="KW-1185">Reference proteome</keyword>
<dbReference type="AlphaFoldDB" id="A0A1Y4T278"/>
<protein>
    <recommendedName>
        <fullName evidence="4">ABC transporter permease</fullName>
    </recommendedName>
</protein>
<evidence type="ECO:0008006" key="4">
    <source>
        <dbReference type="Google" id="ProtNLM"/>
    </source>
</evidence>
<dbReference type="Proteomes" id="UP000195305">
    <property type="component" value="Unassembled WGS sequence"/>
</dbReference>
<gene>
    <name evidence="2" type="ORF">B5E75_04250</name>
</gene>
<comment type="caution">
    <text evidence="2">The sequence shown here is derived from an EMBL/GenBank/DDBJ whole genome shotgun (WGS) entry which is preliminary data.</text>
</comment>
<feature type="transmembrane region" description="Helical" evidence="1">
    <location>
        <begin position="136"/>
        <end position="153"/>
    </location>
</feature>
<feature type="transmembrane region" description="Helical" evidence="1">
    <location>
        <begin position="104"/>
        <end position="124"/>
    </location>
</feature>
<evidence type="ECO:0000313" key="2">
    <source>
        <dbReference type="EMBL" id="OUQ35291.1"/>
    </source>
</evidence>
<dbReference type="OrthoDB" id="9789229at2"/>
<name>A0A1Y4T278_9FIRM</name>
<dbReference type="EMBL" id="NFLJ01000009">
    <property type="protein sequence ID" value="OUQ35291.1"/>
    <property type="molecule type" value="Genomic_DNA"/>
</dbReference>
<proteinExistence type="predicted"/>
<sequence length="167" mass="19455">MIVYFSIYCFLGYWLESFYVSLFQKKWCSSGLLKGPYIPLYGFGACILILCQPVLITLPVVFTCLIGGILMTLLELVSSYYIEKCFHTRCWDYSHHHLHYQGRICLSYFLLWCVLSGVFLYHIHPFITSLSLSHDACYLCSLIYISFILKAYGERLFPSQKKGIKIH</sequence>
<dbReference type="Pfam" id="PF06541">
    <property type="entry name" value="ABC_trans_CmpB"/>
    <property type="match status" value="1"/>
</dbReference>
<dbReference type="InterPro" id="IPR010540">
    <property type="entry name" value="CmpB_TMEM229"/>
</dbReference>
<organism evidence="2 3">
    <name type="scientific">Massilimicrobiota timonensis</name>
    <dbReference type="NCBI Taxonomy" id="1776392"/>
    <lineage>
        <taxon>Bacteria</taxon>
        <taxon>Bacillati</taxon>
        <taxon>Bacillota</taxon>
        <taxon>Erysipelotrichia</taxon>
        <taxon>Erysipelotrichales</taxon>
        <taxon>Erysipelotrichaceae</taxon>
        <taxon>Massilimicrobiota</taxon>
    </lineage>
</organism>
<reference evidence="2 3" key="1">
    <citation type="journal article" date="2018" name="BMC Genomics">
        <title>Whole genome sequencing and function prediction of 133 gut anaerobes isolated from chicken caecum in pure cultures.</title>
        <authorList>
            <person name="Medvecky M."/>
            <person name="Cejkova D."/>
            <person name="Polansky O."/>
            <person name="Karasova D."/>
            <person name="Kubasova T."/>
            <person name="Cizek A."/>
            <person name="Rychlik I."/>
        </authorList>
    </citation>
    <scope>NUCLEOTIDE SEQUENCE [LARGE SCALE GENOMIC DNA]</scope>
    <source>
        <strain evidence="2 3">An13</strain>
    </source>
</reference>
<keyword evidence="1" id="KW-0472">Membrane</keyword>
<evidence type="ECO:0000313" key="3">
    <source>
        <dbReference type="Proteomes" id="UP000195305"/>
    </source>
</evidence>
<evidence type="ECO:0000256" key="1">
    <source>
        <dbReference type="SAM" id="Phobius"/>
    </source>
</evidence>
<accession>A0A1Y4T278</accession>